<evidence type="ECO:0000313" key="1">
    <source>
        <dbReference type="EMBL" id="CAI8045732.1"/>
    </source>
</evidence>
<protein>
    <submittedName>
        <fullName evidence="1">Uncharacterized protein</fullName>
    </submittedName>
</protein>
<gene>
    <name evidence="1" type="ORF">GBAR_LOCUS25294</name>
</gene>
<organism evidence="1 2">
    <name type="scientific">Geodia barretti</name>
    <name type="common">Barrett's horny sponge</name>
    <dbReference type="NCBI Taxonomy" id="519541"/>
    <lineage>
        <taxon>Eukaryota</taxon>
        <taxon>Metazoa</taxon>
        <taxon>Porifera</taxon>
        <taxon>Demospongiae</taxon>
        <taxon>Heteroscleromorpha</taxon>
        <taxon>Tetractinellida</taxon>
        <taxon>Astrophorina</taxon>
        <taxon>Geodiidae</taxon>
        <taxon>Geodia</taxon>
    </lineage>
</organism>
<keyword evidence="2" id="KW-1185">Reference proteome</keyword>
<dbReference type="EMBL" id="CASHTH010003503">
    <property type="protein sequence ID" value="CAI8045732.1"/>
    <property type="molecule type" value="Genomic_DNA"/>
</dbReference>
<dbReference type="Proteomes" id="UP001174909">
    <property type="component" value="Unassembled WGS sequence"/>
</dbReference>
<reference evidence="1" key="1">
    <citation type="submission" date="2023-03" db="EMBL/GenBank/DDBJ databases">
        <authorList>
            <person name="Steffen K."/>
            <person name="Cardenas P."/>
        </authorList>
    </citation>
    <scope>NUCLEOTIDE SEQUENCE</scope>
</reference>
<name>A0AA35XCF3_GEOBA</name>
<feature type="non-terminal residue" evidence="1">
    <location>
        <position position="1"/>
    </location>
</feature>
<proteinExistence type="predicted"/>
<sequence>PDDGFGSIRSGETVLVSTVFNITQISEEAISRQLNSLEDSINQKIKEGVDVIMEKMSQSMDAVKPVDSVLTTHRLQV</sequence>
<accession>A0AA35XCF3</accession>
<dbReference type="AlphaFoldDB" id="A0AA35XCF3"/>
<comment type="caution">
    <text evidence="1">The sequence shown here is derived from an EMBL/GenBank/DDBJ whole genome shotgun (WGS) entry which is preliminary data.</text>
</comment>
<feature type="non-terminal residue" evidence="1">
    <location>
        <position position="77"/>
    </location>
</feature>
<evidence type="ECO:0000313" key="2">
    <source>
        <dbReference type="Proteomes" id="UP001174909"/>
    </source>
</evidence>